<dbReference type="PANTHER" id="PTHR30055:SF151">
    <property type="entry name" value="TRANSCRIPTIONAL REGULATORY PROTEIN"/>
    <property type="match status" value="1"/>
</dbReference>
<protein>
    <submittedName>
        <fullName evidence="7">TetR family transcriptional regulator</fullName>
    </submittedName>
</protein>
<sequence length="273" mass="28785">MAEEDDEGGGTGLPASLEMAWGLRERPGKGPRPTLTLPRIVETAVTLAAGEGMDAVSMGRVAKELGVSTMSLYRYVTAKEELYILMSDAGVGAPPALPPEADGWGWRELLSQWAFDQRAVLMANPWILRIPITGAPVSPNQLAWMERGLAALADTGLGEGEKISTIILIGGLVRNEATMAADMMDAIMKSGVSPDQVLGQYVRTLRLMTGPDTHPAVTRLLESDAFTGSDEPDFQFRFGLNRILDGLATRVAGDGTTGGPGSGPGPTPGPRGV</sequence>
<evidence type="ECO:0000256" key="3">
    <source>
        <dbReference type="ARBA" id="ARBA00023163"/>
    </source>
</evidence>
<accession>A0ABQ3NTA8</accession>
<dbReference type="Pfam" id="PF00440">
    <property type="entry name" value="TetR_N"/>
    <property type="match status" value="1"/>
</dbReference>
<evidence type="ECO:0000256" key="5">
    <source>
        <dbReference type="SAM" id="MobiDB-lite"/>
    </source>
</evidence>
<dbReference type="InterPro" id="IPR036271">
    <property type="entry name" value="Tet_transcr_reg_TetR-rel_C_sf"/>
</dbReference>
<dbReference type="InterPro" id="IPR004111">
    <property type="entry name" value="Repressor_TetR_C"/>
</dbReference>
<evidence type="ECO:0000256" key="4">
    <source>
        <dbReference type="PROSITE-ProRule" id="PRU00335"/>
    </source>
</evidence>
<dbReference type="InterPro" id="IPR009057">
    <property type="entry name" value="Homeodomain-like_sf"/>
</dbReference>
<keyword evidence="3" id="KW-0804">Transcription</keyword>
<dbReference type="InterPro" id="IPR001647">
    <property type="entry name" value="HTH_TetR"/>
</dbReference>
<dbReference type="Pfam" id="PF02909">
    <property type="entry name" value="TetR_C_1"/>
    <property type="match status" value="1"/>
</dbReference>
<comment type="caution">
    <text evidence="7">The sequence shown here is derived from an EMBL/GenBank/DDBJ whole genome shotgun (WGS) entry which is preliminary data.</text>
</comment>
<evidence type="ECO:0000259" key="6">
    <source>
        <dbReference type="PROSITE" id="PS50977"/>
    </source>
</evidence>
<dbReference type="Proteomes" id="UP000660554">
    <property type="component" value="Unassembled WGS sequence"/>
</dbReference>
<evidence type="ECO:0000313" key="7">
    <source>
        <dbReference type="EMBL" id="GHI15979.1"/>
    </source>
</evidence>
<evidence type="ECO:0000313" key="8">
    <source>
        <dbReference type="Proteomes" id="UP000660554"/>
    </source>
</evidence>
<dbReference type="Gene3D" id="1.10.10.60">
    <property type="entry name" value="Homeodomain-like"/>
    <property type="match status" value="1"/>
</dbReference>
<reference evidence="8" key="1">
    <citation type="submission" date="2020-09" db="EMBL/GenBank/DDBJ databases">
        <title>Whole genome shotgun sequence of Streptomyces cinnamonensis NBRC 15873.</title>
        <authorList>
            <person name="Komaki H."/>
            <person name="Tamura T."/>
        </authorList>
    </citation>
    <scope>NUCLEOTIDE SEQUENCE [LARGE SCALE GENOMIC DNA]</scope>
    <source>
        <strain evidence="8">NBRC 15873</strain>
    </source>
</reference>
<evidence type="ECO:0000256" key="1">
    <source>
        <dbReference type="ARBA" id="ARBA00023015"/>
    </source>
</evidence>
<feature type="region of interest" description="Disordered" evidence="5">
    <location>
        <begin position="251"/>
        <end position="273"/>
    </location>
</feature>
<gene>
    <name evidence="7" type="ORF">Scinn_54420</name>
</gene>
<keyword evidence="8" id="KW-1185">Reference proteome</keyword>
<dbReference type="PANTHER" id="PTHR30055">
    <property type="entry name" value="HTH-TYPE TRANSCRIPTIONAL REGULATOR RUTR"/>
    <property type="match status" value="1"/>
</dbReference>
<dbReference type="Gene3D" id="1.10.357.10">
    <property type="entry name" value="Tetracycline Repressor, domain 2"/>
    <property type="match status" value="1"/>
</dbReference>
<feature type="compositionally biased region" description="Pro residues" evidence="5">
    <location>
        <begin position="263"/>
        <end position="273"/>
    </location>
</feature>
<dbReference type="InterPro" id="IPR050109">
    <property type="entry name" value="HTH-type_TetR-like_transc_reg"/>
</dbReference>
<keyword evidence="2 4" id="KW-0238">DNA-binding</keyword>
<keyword evidence="1" id="KW-0805">Transcription regulation</keyword>
<feature type="DNA-binding region" description="H-T-H motif" evidence="4">
    <location>
        <begin position="57"/>
        <end position="76"/>
    </location>
</feature>
<dbReference type="RefSeq" id="WP_191870308.1">
    <property type="nucleotide sequence ID" value="NZ_BMRU01000101.1"/>
</dbReference>
<name>A0ABQ3NTA8_STRVG</name>
<organism evidence="7 8">
    <name type="scientific">Streptomyces virginiae</name>
    <name type="common">Streptomyces cinnamonensis</name>
    <dbReference type="NCBI Taxonomy" id="1961"/>
    <lineage>
        <taxon>Bacteria</taxon>
        <taxon>Bacillati</taxon>
        <taxon>Actinomycetota</taxon>
        <taxon>Actinomycetes</taxon>
        <taxon>Kitasatosporales</taxon>
        <taxon>Streptomycetaceae</taxon>
        <taxon>Streptomyces</taxon>
    </lineage>
</organism>
<dbReference type="PROSITE" id="PS50977">
    <property type="entry name" value="HTH_TETR_2"/>
    <property type="match status" value="1"/>
</dbReference>
<evidence type="ECO:0000256" key="2">
    <source>
        <dbReference type="ARBA" id="ARBA00023125"/>
    </source>
</evidence>
<proteinExistence type="predicted"/>
<dbReference type="SUPFAM" id="SSF48498">
    <property type="entry name" value="Tetracyclin repressor-like, C-terminal domain"/>
    <property type="match status" value="1"/>
</dbReference>
<dbReference type="GeneID" id="86956108"/>
<dbReference type="EMBL" id="BNDV01000012">
    <property type="protein sequence ID" value="GHI15979.1"/>
    <property type="molecule type" value="Genomic_DNA"/>
</dbReference>
<feature type="domain" description="HTH tetR-type" evidence="6">
    <location>
        <begin position="34"/>
        <end position="94"/>
    </location>
</feature>
<dbReference type="SUPFAM" id="SSF46689">
    <property type="entry name" value="Homeodomain-like"/>
    <property type="match status" value="1"/>
</dbReference>